<evidence type="ECO:0000259" key="5">
    <source>
        <dbReference type="Pfam" id="PF00501"/>
    </source>
</evidence>
<accession>L0W845</accession>
<evidence type="ECO:0000256" key="2">
    <source>
        <dbReference type="ARBA" id="ARBA00022598"/>
    </source>
</evidence>
<dbReference type="InterPro" id="IPR042099">
    <property type="entry name" value="ANL_N_sf"/>
</dbReference>
<name>L0W845_9GAMM</name>
<dbReference type="eggNOG" id="COG0318">
    <property type="taxonomic scope" value="Bacteria"/>
</dbReference>
<evidence type="ECO:0000256" key="3">
    <source>
        <dbReference type="ARBA" id="ARBA00022741"/>
    </source>
</evidence>
<dbReference type="Gene3D" id="3.40.50.12780">
    <property type="entry name" value="N-terminal domain of ligase-like"/>
    <property type="match status" value="1"/>
</dbReference>
<dbReference type="InterPro" id="IPR020845">
    <property type="entry name" value="AMP-binding_CS"/>
</dbReference>
<proteinExistence type="inferred from homology"/>
<keyword evidence="2" id="KW-0436">Ligase</keyword>
<dbReference type="InterPro" id="IPR000873">
    <property type="entry name" value="AMP-dep_synth/lig_dom"/>
</dbReference>
<dbReference type="InterPro" id="IPR025110">
    <property type="entry name" value="AMP-bd_C"/>
</dbReference>
<dbReference type="PATRIC" id="fig|1177179.3.peg.2970"/>
<dbReference type="GO" id="GO:0005524">
    <property type="term" value="F:ATP binding"/>
    <property type="evidence" value="ECO:0007669"/>
    <property type="project" value="UniProtKB-KW"/>
</dbReference>
<dbReference type="GO" id="GO:0005886">
    <property type="term" value="C:plasma membrane"/>
    <property type="evidence" value="ECO:0007669"/>
    <property type="project" value="TreeGrafter"/>
</dbReference>
<dbReference type="SUPFAM" id="SSF56801">
    <property type="entry name" value="Acetyl-CoA synthetase-like"/>
    <property type="match status" value="1"/>
</dbReference>
<comment type="caution">
    <text evidence="7">The sequence shown here is derived from an EMBL/GenBank/DDBJ whole genome shotgun (WGS) entry which is preliminary data.</text>
</comment>
<dbReference type="InterPro" id="IPR045851">
    <property type="entry name" value="AMP-bd_C_sf"/>
</dbReference>
<dbReference type="PROSITE" id="PS00455">
    <property type="entry name" value="AMP_BINDING"/>
    <property type="match status" value="1"/>
</dbReference>
<evidence type="ECO:0000256" key="1">
    <source>
        <dbReference type="ARBA" id="ARBA00006432"/>
    </source>
</evidence>
<organism evidence="7 8">
    <name type="scientific">Alcanivorax hongdengensis A-11-3</name>
    <dbReference type="NCBI Taxonomy" id="1177179"/>
    <lineage>
        <taxon>Bacteria</taxon>
        <taxon>Pseudomonadati</taxon>
        <taxon>Pseudomonadota</taxon>
        <taxon>Gammaproteobacteria</taxon>
        <taxon>Oceanospirillales</taxon>
        <taxon>Alcanivoracaceae</taxon>
        <taxon>Alcanivorax</taxon>
    </lineage>
</organism>
<dbReference type="Pfam" id="PF13193">
    <property type="entry name" value="AMP-binding_C"/>
    <property type="match status" value="1"/>
</dbReference>
<dbReference type="GO" id="GO:0004467">
    <property type="term" value="F:long-chain fatty acid-CoA ligase activity"/>
    <property type="evidence" value="ECO:0007669"/>
    <property type="project" value="TreeGrafter"/>
</dbReference>
<dbReference type="GO" id="GO:0044539">
    <property type="term" value="P:long-chain fatty acid import into cell"/>
    <property type="evidence" value="ECO:0007669"/>
    <property type="project" value="TreeGrafter"/>
</dbReference>
<dbReference type="NCBIfam" id="NF006134">
    <property type="entry name" value="PRK08279.1"/>
    <property type="match status" value="1"/>
</dbReference>
<dbReference type="Proteomes" id="UP000010164">
    <property type="component" value="Unassembled WGS sequence"/>
</dbReference>
<comment type="similarity">
    <text evidence="1">Belongs to the ATP-dependent AMP-binding enzyme family.</text>
</comment>
<evidence type="ECO:0000313" key="8">
    <source>
        <dbReference type="Proteomes" id="UP000010164"/>
    </source>
</evidence>
<evidence type="ECO:0000256" key="4">
    <source>
        <dbReference type="ARBA" id="ARBA00022840"/>
    </source>
</evidence>
<feature type="domain" description="AMP-dependent synthetase/ligase" evidence="5">
    <location>
        <begin position="66"/>
        <end position="382"/>
    </location>
</feature>
<protein>
    <submittedName>
        <fullName evidence="7">Long-chain-acyl-CoA synthetase</fullName>
    </submittedName>
</protein>
<keyword evidence="3" id="KW-0547">Nucleotide-binding</keyword>
<dbReference type="Gene3D" id="3.30.300.30">
    <property type="match status" value="1"/>
</dbReference>
<dbReference type="PANTHER" id="PTHR43107">
    <property type="entry name" value="LONG-CHAIN FATTY ACID TRANSPORT PROTEIN"/>
    <property type="match status" value="1"/>
</dbReference>
<sequence length="622" mass="69629">MTAWYARAEPAPEKAEPMTAKTVHWQDLAKGAIQMVPQLADIRRTNLLRLAGLRPSRRQSIGRVLEYWARKTPNQVALTFEGRQWSYREFNAWANRIAACWAEQGVGPGDRVAILMENRPEVLACVAATLKLGAIAGMLNHNQRGEVLAHSIQLVDPKLLVISAECRDALASTAYTPQQTPSLTYLWFGGDAGQAAPDGWLDLDREIANQRSDNPASTRRVRAGQPCFYIFTSGTTGLPKASKMTHYRWLAAMAGVGGMTLGMRQNDVFYCCLPLYHNNALTVAWGSVLSMGATLALDRKFSASRFWDRVRESNATAFCYIGELLRYLLNQPPCDRDRQHRVRLITGNGLRPEIWQAFEERFAIPRIYEFYGASESNIGFINAFGVSQTAGFTPLPFAIVEFDHDSEEPRRNHRGFMQRIPKGGVGLLISEVTKRRPFDGYTDPAADEKKLLRDVFKKGDCWFNSGDLVRDQGMRHIQFVDRVGDTFRWKGENVASGEVEGVLGQFPAIDHGVVYGVSVPDSDGRAGMAAVTLNDAAHWDGQALARHLCGALPAYAVPLFVRLRAHQETTGTFKYRKVTLKQEGFDPNRVDDPLYVLLNREQGYQPLTTELYAQIQRGDIRL</sequence>
<dbReference type="FunFam" id="3.30.300.30:FF:000002">
    <property type="entry name" value="Long-chain fatty acid transport protein 1"/>
    <property type="match status" value="1"/>
</dbReference>
<evidence type="ECO:0000259" key="6">
    <source>
        <dbReference type="Pfam" id="PF13193"/>
    </source>
</evidence>
<evidence type="ECO:0000313" key="7">
    <source>
        <dbReference type="EMBL" id="EKF73139.1"/>
    </source>
</evidence>
<dbReference type="STRING" id="1177179.A11A3_15092"/>
<gene>
    <name evidence="7" type="ORF">A11A3_15092</name>
</gene>
<dbReference type="EMBL" id="AMRJ01000033">
    <property type="protein sequence ID" value="EKF73139.1"/>
    <property type="molecule type" value="Genomic_DNA"/>
</dbReference>
<dbReference type="PANTHER" id="PTHR43107:SF15">
    <property type="entry name" value="FATTY ACID TRANSPORT PROTEIN 3, ISOFORM A"/>
    <property type="match status" value="1"/>
</dbReference>
<feature type="domain" description="AMP-binding enzyme C-terminal" evidence="6">
    <location>
        <begin position="498"/>
        <end position="574"/>
    </location>
</feature>
<dbReference type="RefSeq" id="WP_008930188.1">
    <property type="nucleotide sequence ID" value="NZ_AMRJ01000033.1"/>
</dbReference>
<dbReference type="AlphaFoldDB" id="L0W845"/>
<dbReference type="GO" id="GO:0005324">
    <property type="term" value="F:long-chain fatty acid transmembrane transporter activity"/>
    <property type="evidence" value="ECO:0007669"/>
    <property type="project" value="TreeGrafter"/>
</dbReference>
<keyword evidence="4" id="KW-0067">ATP-binding</keyword>
<reference evidence="7 8" key="1">
    <citation type="journal article" date="2012" name="J. Bacteriol.">
        <title>Genome Sequence of the Alkane-Degrading Bacterium Alcanivorax hongdengensis Type Strain A-11-3.</title>
        <authorList>
            <person name="Lai Q."/>
            <person name="Shao Z."/>
        </authorList>
    </citation>
    <scope>NUCLEOTIDE SEQUENCE [LARGE SCALE GENOMIC DNA]</scope>
    <source>
        <strain evidence="7 8">A-11-3</strain>
    </source>
</reference>
<keyword evidence="8" id="KW-1185">Reference proteome</keyword>
<dbReference type="Pfam" id="PF00501">
    <property type="entry name" value="AMP-binding"/>
    <property type="match status" value="1"/>
</dbReference>